<evidence type="ECO:0000313" key="2">
    <source>
        <dbReference type="Proteomes" id="UP001152795"/>
    </source>
</evidence>
<comment type="caution">
    <text evidence="1">The sequence shown here is derived from an EMBL/GenBank/DDBJ whole genome shotgun (WGS) entry which is preliminary data.</text>
</comment>
<dbReference type="OrthoDB" id="6722893at2759"/>
<dbReference type="SUPFAM" id="SSF56219">
    <property type="entry name" value="DNase I-like"/>
    <property type="match status" value="1"/>
</dbReference>
<dbReference type="InterPro" id="IPR005135">
    <property type="entry name" value="Endo/exonuclease/phosphatase"/>
</dbReference>
<dbReference type="CDD" id="cd15489">
    <property type="entry name" value="PHD_SF"/>
    <property type="match status" value="1"/>
</dbReference>
<dbReference type="EMBL" id="CACRXK020002631">
    <property type="protein sequence ID" value="CAB3995278.1"/>
    <property type="molecule type" value="Genomic_DNA"/>
</dbReference>
<keyword evidence="2" id="KW-1185">Reference proteome</keyword>
<dbReference type="PANTHER" id="PTHR47510">
    <property type="entry name" value="REVERSE TRANSCRIPTASE DOMAIN-CONTAINING PROTEIN"/>
    <property type="match status" value="1"/>
</dbReference>
<dbReference type="PANTHER" id="PTHR47510:SF3">
    <property type="entry name" value="ENDO_EXONUCLEASE_PHOSPHATASE DOMAIN-CONTAINING PROTEIN"/>
    <property type="match status" value="1"/>
</dbReference>
<sequence>MAVGHALTCSAIFVVCCLYYDIGAWKWQNITQSYFAVYHSDWGQQNGSFGGLFDADVSCVAQRILRLQGKNNVNGMADSYEMESMDESYKHSDKYFEGLIYCTYRQESSYRITKSLISTANSATDSHPARIVVITHSHWGGNHNLFFKYKQCLLIITNTSYSSCKFKRLKRPLPYYNNSNATHRLLLIIAGVEQNPGPNSKPNEVQRKAPRCSACEKPVAKNHKRFVCEVCHDFTHARCSNTAINLKLFCNSSPKTWTCQKCLFTALPFWNANISETSIPDCDSFATQDEHSLVLQAKSDQLRIMHLNTQSMMSTFDEFILTINQFPFDIITLSETWLKDNPYLLDYVSIPGYVNIFRNRDHIRGGGVGIYCRDHINFKRRQDIEKLQPDMEHIWLEIPGRNKNSKLLLGVMYRSERILSKQSWLDGFESILSYLSTQWDGLLLITGDMNVDLLNSSSPLTKQYLEILDMHNLQQMVTKPTRITATSQTLIDHFITNHPNRITHTDVIHCPLVSDHSAPYVCVNARVTRFLPRYKYIRDERTYTEAAFAEDFRNIPMNIVYGVDDPNEKLELFSTMFTDCLERHVPMKRVKITRPPAPWLNDENIRDLQAQRNKLRHETRNTSDPTVRATYRELRNMLKSKIKKAKRNFMQRALSKRNSKAVWQVIHRVLKPNPQPLRQDPDSLNSYFCNIAERTVNATNKTIEELHAIIDSLEECGNNFCTLRPVAYHEVLREIKSLRSDCSTGSDQIPAKFIRLVAEDISSPLTHIINCCIEKEYFPSAWKLARTSPIPKINNPTTNNDLRGISILPVLSKVYEKLVLRQMAEFIDLKHLLPSHMSGFRKGHSTTTALINIRDDIIKAMNRGEVTIMVFADFSKAFDTVHFDIIIRKLHLMGFSTQFLRWMMSYLTEKQQYVQIDDKKSGKLYTNFGVPQGSILGPVLFNLYVADLADELGTVCNCHQYADDTTIYNSVKPKDFQLGVEQMNNSLTNLTRWSDESKLALNNNKTKAMLITTSQMANYHSLRTEGMMNICLDNNNNSCNNNRNNKFLEVMESYKLLGVHLSNNLRWDKHINETVSSCYASLAILRKLRNMAPFNLRKRLAETLILSKLDYCDLVFYPLPAKLLKRLQRVQSSAACFVTGKFSKEDAVLKLGWLPLLERRDWHLLKTAFKALNYEHWPEYAKLKLYNPGRSGLRSCSKDLLETPIDRDIFQYSAAKCFNKLPQTLRAEKNFETFCAETRVFLFDQARERLG</sequence>
<dbReference type="InterPro" id="IPR011011">
    <property type="entry name" value="Znf_FYVE_PHD"/>
</dbReference>
<dbReference type="InterPro" id="IPR000477">
    <property type="entry name" value="RT_dom"/>
</dbReference>
<evidence type="ECO:0000313" key="1">
    <source>
        <dbReference type="EMBL" id="CAB3995278.1"/>
    </source>
</evidence>
<dbReference type="GO" id="GO:0003824">
    <property type="term" value="F:catalytic activity"/>
    <property type="evidence" value="ECO:0007669"/>
    <property type="project" value="InterPro"/>
</dbReference>
<dbReference type="Pfam" id="PF00078">
    <property type="entry name" value="RVT_1"/>
    <property type="match status" value="1"/>
</dbReference>
<dbReference type="AlphaFoldDB" id="A0A6S7GTB2"/>
<dbReference type="InterPro" id="IPR036691">
    <property type="entry name" value="Endo/exonu/phosph_ase_sf"/>
</dbReference>
<gene>
    <name evidence="1" type="ORF">PACLA_8A049281</name>
</gene>
<name>A0A6S7GTB2_PARCT</name>
<dbReference type="SUPFAM" id="SSF56672">
    <property type="entry name" value="DNA/RNA polymerases"/>
    <property type="match status" value="1"/>
</dbReference>
<dbReference type="Pfam" id="PF03372">
    <property type="entry name" value="Exo_endo_phos"/>
    <property type="match status" value="1"/>
</dbReference>
<protein>
    <submittedName>
        <fullName evidence="1">Uncharacterized protein</fullName>
    </submittedName>
</protein>
<dbReference type="CDD" id="cd01650">
    <property type="entry name" value="RT_nLTR_like"/>
    <property type="match status" value="1"/>
</dbReference>
<reference evidence="1" key="1">
    <citation type="submission" date="2020-04" db="EMBL/GenBank/DDBJ databases">
        <authorList>
            <person name="Alioto T."/>
            <person name="Alioto T."/>
            <person name="Gomez Garrido J."/>
        </authorList>
    </citation>
    <scope>NUCLEOTIDE SEQUENCE</scope>
    <source>
        <strain evidence="1">A484AB</strain>
    </source>
</reference>
<proteinExistence type="predicted"/>
<organism evidence="1 2">
    <name type="scientific">Paramuricea clavata</name>
    <name type="common">Red gorgonian</name>
    <name type="synonym">Violescent sea-whip</name>
    <dbReference type="NCBI Taxonomy" id="317549"/>
    <lineage>
        <taxon>Eukaryota</taxon>
        <taxon>Metazoa</taxon>
        <taxon>Cnidaria</taxon>
        <taxon>Anthozoa</taxon>
        <taxon>Octocorallia</taxon>
        <taxon>Malacalcyonacea</taxon>
        <taxon>Plexauridae</taxon>
        <taxon>Paramuricea</taxon>
    </lineage>
</organism>
<dbReference type="PROSITE" id="PS50878">
    <property type="entry name" value="RT_POL"/>
    <property type="match status" value="1"/>
</dbReference>
<dbReference type="SUPFAM" id="SSF57903">
    <property type="entry name" value="FYVE/PHD zinc finger"/>
    <property type="match status" value="1"/>
</dbReference>
<dbReference type="Proteomes" id="UP001152795">
    <property type="component" value="Unassembled WGS sequence"/>
</dbReference>
<dbReference type="Gene3D" id="3.60.10.10">
    <property type="entry name" value="Endonuclease/exonuclease/phosphatase"/>
    <property type="match status" value="1"/>
</dbReference>
<accession>A0A6S7GTB2</accession>
<dbReference type="InterPro" id="IPR043502">
    <property type="entry name" value="DNA/RNA_pol_sf"/>
</dbReference>